<dbReference type="PANTHER" id="PTHR31281:SF3">
    <property type="entry name" value="PROTEIN FAM219A"/>
    <property type="match status" value="1"/>
</dbReference>
<proteinExistence type="inferred from homology"/>
<feature type="region of interest" description="Disordered" evidence="2">
    <location>
        <begin position="1"/>
        <end position="48"/>
    </location>
</feature>
<accession>A0AAV6TYB3</accession>
<sequence length="191" mass="21926">MEDSGIDSDSKPGFLRLNRPYVAIPDHDEEQDEEINSSETTNSFDTPLEETEEVCYKGPFKTQKFKTASILQKRMEKQMLQTRKMRQKEQNFEAVPKKLIPRSRLKVPKSQVPLVTKTDSHPLVSWESESDDDIDYHPISKSTSKEISEQLIKDGYNLDLTPDDEDLDLIPPKPLTNKCICCSLNCMCTIQ</sequence>
<dbReference type="InterPro" id="IPR029339">
    <property type="entry name" value="FAM219"/>
</dbReference>
<comment type="caution">
    <text evidence="3">The sequence shown here is derived from an EMBL/GenBank/DDBJ whole genome shotgun (WGS) entry which is preliminary data.</text>
</comment>
<dbReference type="PANTHER" id="PTHR31281">
    <property type="entry name" value="PROTEIN FAM219A"/>
    <property type="match status" value="1"/>
</dbReference>
<dbReference type="Proteomes" id="UP000827092">
    <property type="component" value="Unassembled WGS sequence"/>
</dbReference>
<gene>
    <name evidence="3" type="ORF">JTE90_022457</name>
</gene>
<evidence type="ECO:0000313" key="4">
    <source>
        <dbReference type="Proteomes" id="UP000827092"/>
    </source>
</evidence>
<evidence type="ECO:0000256" key="1">
    <source>
        <dbReference type="ARBA" id="ARBA00010549"/>
    </source>
</evidence>
<evidence type="ECO:0000313" key="3">
    <source>
        <dbReference type="EMBL" id="KAG8176285.1"/>
    </source>
</evidence>
<evidence type="ECO:0008006" key="5">
    <source>
        <dbReference type="Google" id="ProtNLM"/>
    </source>
</evidence>
<dbReference type="EMBL" id="JAFNEN010000900">
    <property type="protein sequence ID" value="KAG8176285.1"/>
    <property type="molecule type" value="Genomic_DNA"/>
</dbReference>
<feature type="compositionally biased region" description="Acidic residues" evidence="2">
    <location>
        <begin position="27"/>
        <end position="36"/>
    </location>
</feature>
<reference evidence="3 4" key="1">
    <citation type="journal article" date="2022" name="Nat. Ecol. Evol.">
        <title>A masculinizing supergene underlies an exaggerated male reproductive morph in a spider.</title>
        <authorList>
            <person name="Hendrickx F."/>
            <person name="De Corte Z."/>
            <person name="Sonet G."/>
            <person name="Van Belleghem S.M."/>
            <person name="Kostlbacher S."/>
            <person name="Vangestel C."/>
        </authorList>
    </citation>
    <scope>NUCLEOTIDE SEQUENCE [LARGE SCALE GENOMIC DNA]</scope>
    <source>
        <strain evidence="3">W744_W776</strain>
    </source>
</reference>
<protein>
    <recommendedName>
        <fullName evidence="5">Protein FAM219A</fullName>
    </recommendedName>
</protein>
<comment type="similarity">
    <text evidence="1">Belongs to the FAM219 family.</text>
</comment>
<dbReference type="AlphaFoldDB" id="A0AAV6TYB3"/>
<dbReference type="Pfam" id="PF15260">
    <property type="entry name" value="FAM219A"/>
    <property type="match status" value="1"/>
</dbReference>
<name>A0AAV6TYB3_9ARAC</name>
<evidence type="ECO:0000256" key="2">
    <source>
        <dbReference type="SAM" id="MobiDB-lite"/>
    </source>
</evidence>
<organism evidence="3 4">
    <name type="scientific">Oedothorax gibbosus</name>
    <dbReference type="NCBI Taxonomy" id="931172"/>
    <lineage>
        <taxon>Eukaryota</taxon>
        <taxon>Metazoa</taxon>
        <taxon>Ecdysozoa</taxon>
        <taxon>Arthropoda</taxon>
        <taxon>Chelicerata</taxon>
        <taxon>Arachnida</taxon>
        <taxon>Araneae</taxon>
        <taxon>Araneomorphae</taxon>
        <taxon>Entelegynae</taxon>
        <taxon>Araneoidea</taxon>
        <taxon>Linyphiidae</taxon>
        <taxon>Erigoninae</taxon>
        <taxon>Oedothorax</taxon>
    </lineage>
</organism>
<keyword evidence="4" id="KW-1185">Reference proteome</keyword>